<dbReference type="GO" id="GO:0070578">
    <property type="term" value="C:RISC-loading complex"/>
    <property type="evidence" value="ECO:0007669"/>
    <property type="project" value="TreeGrafter"/>
</dbReference>
<gene>
    <name evidence="25" type="ORF">TCAL_02552</name>
</gene>
<dbReference type="OrthoDB" id="2392202at2759"/>
<dbReference type="OMA" id="MGPWCAW"/>
<evidence type="ECO:0000256" key="16">
    <source>
        <dbReference type="ARBA" id="ARBA00022842"/>
    </source>
</evidence>
<evidence type="ECO:0000313" key="26">
    <source>
        <dbReference type="Proteomes" id="UP000318571"/>
    </source>
</evidence>
<dbReference type="SUPFAM" id="SSF69065">
    <property type="entry name" value="RNase III domain-like"/>
    <property type="match status" value="2"/>
</dbReference>
<dbReference type="FunFam" id="2.170.260.10:FF:000002">
    <property type="entry name" value="Putative Endoribonuclease Dicer"/>
    <property type="match status" value="1"/>
</dbReference>
<organism evidence="25 26">
    <name type="scientific">Tigriopus californicus</name>
    <name type="common">Marine copepod</name>
    <dbReference type="NCBI Taxonomy" id="6832"/>
    <lineage>
        <taxon>Eukaryota</taxon>
        <taxon>Metazoa</taxon>
        <taxon>Ecdysozoa</taxon>
        <taxon>Arthropoda</taxon>
        <taxon>Crustacea</taxon>
        <taxon>Multicrustacea</taxon>
        <taxon>Hexanauplia</taxon>
        <taxon>Copepoda</taxon>
        <taxon>Harpacticoida</taxon>
        <taxon>Harpacticidae</taxon>
        <taxon>Tigriopus</taxon>
    </lineage>
</organism>
<comment type="caution">
    <text evidence="25">The sequence shown here is derived from an EMBL/GenBank/DDBJ whole genome shotgun (WGS) entry which is preliminary data.</text>
</comment>
<keyword evidence="26" id="KW-1185">Reference proteome</keyword>
<evidence type="ECO:0000259" key="23">
    <source>
        <dbReference type="PROSITE" id="PS50821"/>
    </source>
</evidence>
<evidence type="ECO:0000256" key="21">
    <source>
        <dbReference type="SAM" id="MobiDB-lite"/>
    </source>
</evidence>
<dbReference type="GO" id="GO:0016441">
    <property type="term" value="P:post-transcriptional gene silencing"/>
    <property type="evidence" value="ECO:0007669"/>
    <property type="project" value="UniProtKB-ARBA"/>
</dbReference>
<dbReference type="Gene3D" id="1.10.1520.10">
    <property type="entry name" value="Ribonuclease III domain"/>
    <property type="match status" value="2"/>
</dbReference>
<dbReference type="InterPro" id="IPR003100">
    <property type="entry name" value="PAZ_dom"/>
</dbReference>
<dbReference type="Pfam" id="PF00636">
    <property type="entry name" value="Ribonuclease_3"/>
    <property type="match status" value="2"/>
</dbReference>
<evidence type="ECO:0000256" key="1">
    <source>
        <dbReference type="ARBA" id="ARBA00000109"/>
    </source>
</evidence>
<keyword evidence="10" id="KW-0677">Repeat</keyword>
<evidence type="ECO:0000256" key="11">
    <source>
        <dbReference type="ARBA" id="ARBA00022741"/>
    </source>
</evidence>
<keyword evidence="9" id="KW-0479">Metal-binding</keyword>
<dbReference type="InterPro" id="IPR044441">
    <property type="entry name" value="DICER_DSRM"/>
</dbReference>
<dbReference type="SMART" id="SM00535">
    <property type="entry name" value="RIBOc"/>
    <property type="match status" value="2"/>
</dbReference>
<dbReference type="GO" id="GO:0003723">
    <property type="term" value="F:RNA binding"/>
    <property type="evidence" value="ECO:0007669"/>
    <property type="project" value="UniProtKB-UniRule"/>
</dbReference>
<evidence type="ECO:0000256" key="18">
    <source>
        <dbReference type="ARBA" id="ARBA00023158"/>
    </source>
</evidence>
<evidence type="ECO:0000256" key="9">
    <source>
        <dbReference type="ARBA" id="ARBA00022723"/>
    </source>
</evidence>
<keyword evidence="13" id="KW-0378">Hydrolase</keyword>
<evidence type="ECO:0000256" key="17">
    <source>
        <dbReference type="ARBA" id="ARBA00022884"/>
    </source>
</evidence>
<dbReference type="GO" id="GO:0031054">
    <property type="term" value="P:pre-miRNA processing"/>
    <property type="evidence" value="ECO:0007669"/>
    <property type="project" value="InterPro"/>
</dbReference>
<keyword evidence="14" id="KW-0347">Helicase</keyword>
<dbReference type="GO" id="GO:0005737">
    <property type="term" value="C:cytoplasm"/>
    <property type="evidence" value="ECO:0007669"/>
    <property type="project" value="UniProtKB-SubCell"/>
</dbReference>
<dbReference type="GO" id="GO:0005634">
    <property type="term" value="C:nucleus"/>
    <property type="evidence" value="ECO:0007669"/>
    <property type="project" value="TreeGrafter"/>
</dbReference>
<dbReference type="Gene3D" id="3.40.50.300">
    <property type="entry name" value="P-loop containing nucleotide triphosphate hydrolases"/>
    <property type="match status" value="1"/>
</dbReference>
<dbReference type="SMART" id="SM00949">
    <property type="entry name" value="PAZ"/>
    <property type="match status" value="1"/>
</dbReference>
<dbReference type="STRING" id="6832.A0A553P7V7"/>
<dbReference type="GO" id="GO:0004530">
    <property type="term" value="F:deoxyribonuclease I activity"/>
    <property type="evidence" value="ECO:0007669"/>
    <property type="project" value="TreeGrafter"/>
</dbReference>
<keyword evidence="15" id="KW-0067">ATP-binding</keyword>
<keyword evidence="16" id="KW-0460">Magnesium</keyword>
<evidence type="ECO:0000256" key="5">
    <source>
        <dbReference type="ARBA" id="ARBA00012177"/>
    </source>
</evidence>
<feature type="domain" description="PAZ" evidence="23">
    <location>
        <begin position="840"/>
        <end position="988"/>
    </location>
</feature>
<evidence type="ECO:0000256" key="2">
    <source>
        <dbReference type="ARBA" id="ARBA00001936"/>
    </source>
</evidence>
<feature type="compositionally biased region" description="Low complexity" evidence="21">
    <location>
        <begin position="1146"/>
        <end position="1160"/>
    </location>
</feature>
<dbReference type="CDD" id="cd00593">
    <property type="entry name" value="RIBOc"/>
    <property type="match status" value="2"/>
</dbReference>
<dbReference type="Proteomes" id="UP000318571">
    <property type="component" value="Chromosome 3"/>
</dbReference>
<evidence type="ECO:0000259" key="22">
    <source>
        <dbReference type="PROSITE" id="PS50142"/>
    </source>
</evidence>
<dbReference type="InterPro" id="IPR048513">
    <property type="entry name" value="Dicer_PBD"/>
</dbReference>
<dbReference type="GO" id="GO:0004525">
    <property type="term" value="F:ribonuclease III activity"/>
    <property type="evidence" value="ECO:0007669"/>
    <property type="project" value="UniProtKB-EC"/>
</dbReference>
<dbReference type="CDD" id="cd15903">
    <property type="entry name" value="Dicer_PBD"/>
    <property type="match status" value="1"/>
</dbReference>
<comment type="cofactor">
    <cofactor evidence="3">
        <name>Mg(2+)</name>
        <dbReference type="ChEBI" id="CHEBI:18420"/>
    </cofactor>
</comment>
<dbReference type="GO" id="GO:0006309">
    <property type="term" value="P:apoptotic DNA fragmentation"/>
    <property type="evidence" value="ECO:0007669"/>
    <property type="project" value="TreeGrafter"/>
</dbReference>
<dbReference type="PROSITE" id="PS51327">
    <property type="entry name" value="DICER_DSRBF"/>
    <property type="match status" value="1"/>
</dbReference>
<sequence>MSSSTTSSFYESVAPAMWPWEGVPHDTTTPLEPGVEAVRVGVADDMILLLSHAHMKTFILPALVREVGLGRMGVAVFVVRRESQMSLWAEYLRRVSYSTIAEIDVDEPKPGQKWKEGVLLATPEALKLALTKDQIGLWALLVIDNAHLLVDNEDIRLITANAQTSHHQPRIVSLCGNPLEAQGSLTHYQTEIQALQRVYPGRVEAVSEQLSLLRSIIRPKLGLVEYDTPKDTPEVMENLEKTILARTDDLLAFLGHHRHSLIEIYGEEFADLIEEMPDPTLIPIQLVLDYQAVVKELGLWAAERAAIIMAIKVDKLKTMEKYERQYLLLSIVYSEMLQLRQICGLALAGMEEDEKLQRCIKPKVLRLVEILLQYQPNQDDPPRVMGKGAKGNDPRLLHGMVFFKSHFQTKVVYHYLKALARSEEKYAFILPQYVLGDGSEECMMEVTPLEQVKKREEDALKKFRLKEANLLLSSDSLELGVDKVRCNLVVLFDSLPEKLKDYIHCKIKAKYPESLFLILSSCHESEQSLKKLDLYETTEKDLTSRSLFYQVEAASIGSFGSQNDSLKTSATELKLQKALWCLNRFCAKLPSDTFTRLTPISYTTSQDDMFLTGLLLPINSPIREPVYGTLMPNPNLALNSAALKACQMLYKSQELDENLFPTGKDVLLKQYQNLQSLAPQPGNRPGPQKQRHYYYKTTSPSLTLTSASETSHLYSLDLVLQCPIPEDQNTRGRKLFSPERAMQSFGFFSSKILPPTCPFPIYTRSGEVIVTLSLVEKDFKIDENQRDLLDTFHHFTFSKVLRLEKYPMAFDLERAESNILIVPLKKQTSEGMVTKNVDWKFLDVIKEFCSTKAEPQKYDTEKGEKFEFGANDFTDAVVMPWYRNQDQPQYFYVAEICSHLSPQSDFPGQGFETFEKYYKSKYHIAISNPDQPLLDVDHTSARLNFLTPRYVNRKGIALPTSSEETKRNKRDNLEQKQILVPELCSIHPFRASLWRQMVALPCIFYRLNSLLNADSLRAKICVDTKLGKAELEPKFRWEPLDFGWTLADVMKSGPLDQTIFTNIKVKKIKERVRKSSINNENRADITEIFDDDEEGEDGPGDNLGKLNDVLLSKLIEEDQKLKQKSLEIGTWSNEMAAKNLREEMAQKGQQSKTKSKGQVQSDDEDSLSDIFDPTEALPDNLTFLSNDIFPSFTSTGGKDWGTGIEQRHFRVGSPTFFSNPNINIPGLMDDSDGLSCSDTDDEDFGENKNYVTEEDGNVKIEFRGNNLAEAIEDAAEEKKRRDILDKFRLEEKELVSLEPWIWNEEAEPCTRVSSQTVELTKVDMSINLGLDKADKEEEDSLVSTENVTPAENPAVLIRLSKAIETKLLQTKVPSVVEEPLVILKPGLIPWESDRPLGFSFDNQPSLDTHPGPPPSLILQALTMSNANDAINLERLETIGDSFLKYAVTSALYLAYPDTPEGRLSHLRSKQVSNFYLYRLGRDKGLGECMIATKFEPHDNWLPPGYYVPKDLEKALIESGIPSSQWNSANLPDVSKLKSDADIYAIIKERTRDLVENSNEGDPPETKPSSKPEDLRSFVPYNLLTQQSIPDKSIADCVEALIGAYLISGGKKGALNFMSWLGMDIKINENVGQLLSYRSNLPEAERHLDHFLRGFDQFEKNVGYVFRDKGYLLQAFTHTSYYPNRFTDCYQRLEFLGDAVLDYLITRHLYEDPQKHSPGALTDLRSALVNNTIFATLAVKHNFHKFLLHLSPGLQTICHRFVKIQEENEFQIADDFYLGGDGLSAGSGFWREDGSLGEVEDVEVPKALGDVFESIAGAIYLDSGFSLDTVWKVYFRMMGDEIKRFSTHIPKSPIRELLELEPETAKFGKPEKLSDGRRVRVTVDVFGKGVFKGIGRNYRIAKCTAAKCALRALKKTGKNV</sequence>
<evidence type="ECO:0000256" key="10">
    <source>
        <dbReference type="ARBA" id="ARBA00022737"/>
    </source>
</evidence>
<dbReference type="InterPro" id="IPR000999">
    <property type="entry name" value="RNase_III_dom"/>
</dbReference>
<evidence type="ECO:0000256" key="13">
    <source>
        <dbReference type="ARBA" id="ARBA00022801"/>
    </source>
</evidence>
<dbReference type="InterPro" id="IPR027417">
    <property type="entry name" value="P-loop_NTPase"/>
</dbReference>
<evidence type="ECO:0000256" key="12">
    <source>
        <dbReference type="ARBA" id="ARBA00022759"/>
    </source>
</evidence>
<evidence type="ECO:0000256" key="20">
    <source>
        <dbReference type="PROSITE-ProRule" id="PRU00657"/>
    </source>
</evidence>
<feature type="domain" description="RNase III" evidence="22">
    <location>
        <begin position="1654"/>
        <end position="1823"/>
    </location>
</feature>
<feature type="compositionally biased region" description="Basic and acidic residues" evidence="21">
    <location>
        <begin position="1563"/>
        <end position="1573"/>
    </location>
</feature>
<proteinExistence type="predicted"/>
<evidence type="ECO:0000313" key="25">
    <source>
        <dbReference type="EMBL" id="TRY73759.1"/>
    </source>
</evidence>
<evidence type="ECO:0000259" key="24">
    <source>
        <dbReference type="PROSITE" id="PS51327"/>
    </source>
</evidence>
<reference evidence="25 26" key="1">
    <citation type="journal article" date="2018" name="Nat. Ecol. Evol.">
        <title>Genomic signatures of mitonuclear coevolution across populations of Tigriopus californicus.</title>
        <authorList>
            <person name="Barreto F.S."/>
            <person name="Watson E.T."/>
            <person name="Lima T.G."/>
            <person name="Willett C.S."/>
            <person name="Edmands S."/>
            <person name="Li W."/>
            <person name="Burton R.S."/>
        </authorList>
    </citation>
    <scope>NUCLEOTIDE SEQUENCE [LARGE SCALE GENOMIC DNA]</scope>
    <source>
        <strain evidence="25 26">San Diego</strain>
    </source>
</reference>
<feature type="domain" description="Dicer dsRNA-binding fold" evidence="24">
    <location>
        <begin position="578"/>
        <end position="669"/>
    </location>
</feature>
<evidence type="ECO:0000256" key="7">
    <source>
        <dbReference type="ARBA" id="ARBA00022553"/>
    </source>
</evidence>
<dbReference type="InterPro" id="IPR036389">
    <property type="entry name" value="RNase_III_sf"/>
</dbReference>
<dbReference type="Gene3D" id="2.170.260.10">
    <property type="entry name" value="paz domain"/>
    <property type="match status" value="1"/>
</dbReference>
<feature type="region of interest" description="Disordered" evidence="21">
    <location>
        <begin position="1143"/>
        <end position="1173"/>
    </location>
</feature>
<dbReference type="PROSITE" id="PS50821">
    <property type="entry name" value="PAZ"/>
    <property type="match status" value="1"/>
</dbReference>
<evidence type="ECO:0000256" key="8">
    <source>
        <dbReference type="ARBA" id="ARBA00022722"/>
    </source>
</evidence>
<dbReference type="GO" id="GO:0005524">
    <property type="term" value="F:ATP binding"/>
    <property type="evidence" value="ECO:0007669"/>
    <property type="project" value="UniProtKB-KW"/>
</dbReference>
<keyword evidence="17 20" id="KW-0694">RNA-binding</keyword>
<feature type="region of interest" description="Disordered" evidence="21">
    <location>
        <begin position="1553"/>
        <end position="1573"/>
    </location>
</feature>
<dbReference type="GO" id="GO:0004386">
    <property type="term" value="F:helicase activity"/>
    <property type="evidence" value="ECO:0007669"/>
    <property type="project" value="UniProtKB-KW"/>
</dbReference>
<dbReference type="InterPro" id="IPR038248">
    <property type="entry name" value="Dicer_dimer_sf"/>
</dbReference>
<evidence type="ECO:0000256" key="19">
    <source>
        <dbReference type="ARBA" id="ARBA00023211"/>
    </source>
</evidence>
<evidence type="ECO:0000256" key="3">
    <source>
        <dbReference type="ARBA" id="ARBA00001946"/>
    </source>
</evidence>
<feature type="domain" description="RNase III" evidence="22">
    <location>
        <begin position="1394"/>
        <end position="1609"/>
    </location>
</feature>
<dbReference type="FunFam" id="3.30.160.20:FF:000015">
    <property type="entry name" value="endoribonuclease Dicer"/>
    <property type="match status" value="1"/>
</dbReference>
<dbReference type="EC" id="3.1.26.3" evidence="5"/>
<dbReference type="Pfam" id="PF02170">
    <property type="entry name" value="PAZ"/>
    <property type="match status" value="1"/>
</dbReference>
<dbReference type="PANTHER" id="PTHR14950:SF37">
    <property type="entry name" value="ENDORIBONUCLEASE DICER"/>
    <property type="match status" value="1"/>
</dbReference>
<dbReference type="Gene3D" id="3.30.160.380">
    <property type="entry name" value="Dicer dimerisation domain"/>
    <property type="match status" value="1"/>
</dbReference>
<keyword evidence="6" id="KW-0963">Cytoplasm</keyword>
<dbReference type="InterPro" id="IPR048512">
    <property type="entry name" value="Dicer_platform"/>
</dbReference>
<keyword evidence="19" id="KW-0464">Manganese</keyword>
<keyword evidence="12" id="KW-0255">Endonuclease</keyword>
<keyword evidence="8" id="KW-0540">Nuclease</keyword>
<evidence type="ECO:0000256" key="14">
    <source>
        <dbReference type="ARBA" id="ARBA00022806"/>
    </source>
</evidence>
<dbReference type="PROSITE" id="PS50142">
    <property type="entry name" value="RNASE_3_2"/>
    <property type="match status" value="2"/>
</dbReference>
<accession>A0A553P7V7</accession>
<keyword evidence="7" id="KW-0597">Phosphoprotein</keyword>
<keyword evidence="18" id="KW-0943">RNA-mediated gene silencing</keyword>
<dbReference type="InterPro" id="IPR036085">
    <property type="entry name" value="PAZ_dom_sf"/>
</dbReference>
<dbReference type="PROSITE" id="PS00517">
    <property type="entry name" value="RNASE_3_1"/>
    <property type="match status" value="1"/>
</dbReference>
<comment type="catalytic activity">
    <reaction evidence="1">
        <text>Endonucleolytic cleavage to 5'-phosphomonoester.</text>
        <dbReference type="EC" id="3.1.26.3"/>
    </reaction>
</comment>
<dbReference type="FunFam" id="1.10.1520.10:FF:000005">
    <property type="entry name" value="Putative endoribonuclease dicer"/>
    <property type="match status" value="1"/>
</dbReference>
<dbReference type="InterPro" id="IPR005034">
    <property type="entry name" value="Dicer_dimerisation"/>
</dbReference>
<name>A0A553P7V7_TIGCA</name>
<dbReference type="GO" id="GO:0030422">
    <property type="term" value="P:siRNA processing"/>
    <property type="evidence" value="ECO:0007669"/>
    <property type="project" value="InterPro"/>
</dbReference>
<dbReference type="SUPFAM" id="SSF101690">
    <property type="entry name" value="PAZ domain"/>
    <property type="match status" value="1"/>
</dbReference>
<keyword evidence="11" id="KW-0547">Nucleotide-binding</keyword>
<evidence type="ECO:0000256" key="4">
    <source>
        <dbReference type="ARBA" id="ARBA00004496"/>
    </source>
</evidence>
<comment type="cofactor">
    <cofactor evidence="2">
        <name>Mn(2+)</name>
        <dbReference type="ChEBI" id="CHEBI:29035"/>
    </cofactor>
</comment>
<evidence type="ECO:0000256" key="15">
    <source>
        <dbReference type="ARBA" id="ARBA00022840"/>
    </source>
</evidence>
<dbReference type="SUPFAM" id="SSF52540">
    <property type="entry name" value="P-loop containing nucleoside triphosphate hydrolases"/>
    <property type="match status" value="1"/>
</dbReference>
<comment type="subcellular location">
    <subcellularLocation>
        <location evidence="4">Cytoplasm</location>
    </subcellularLocation>
</comment>
<dbReference type="PANTHER" id="PTHR14950">
    <property type="entry name" value="DICER-RELATED"/>
    <property type="match status" value="1"/>
</dbReference>
<dbReference type="Pfam" id="PF20931">
    <property type="entry name" value="Dicer_platform"/>
    <property type="match status" value="1"/>
</dbReference>
<dbReference type="GO" id="GO:0046872">
    <property type="term" value="F:metal ion binding"/>
    <property type="evidence" value="ECO:0007669"/>
    <property type="project" value="UniProtKB-KW"/>
</dbReference>
<dbReference type="CDD" id="cd10843">
    <property type="entry name" value="DSRM_DICER"/>
    <property type="match status" value="1"/>
</dbReference>
<evidence type="ECO:0000256" key="6">
    <source>
        <dbReference type="ARBA" id="ARBA00022490"/>
    </source>
</evidence>
<dbReference type="SUPFAM" id="SSF54768">
    <property type="entry name" value="dsRNA-binding domain-like"/>
    <property type="match status" value="1"/>
</dbReference>
<dbReference type="Pfam" id="PF03368">
    <property type="entry name" value="Dicer_dimer"/>
    <property type="match status" value="1"/>
</dbReference>
<dbReference type="Pfam" id="PF20930">
    <property type="entry name" value="Dicer_PBD"/>
    <property type="match status" value="1"/>
</dbReference>
<protein>
    <recommendedName>
        <fullName evidence="5">ribonuclease III</fullName>
        <ecNumber evidence="5">3.1.26.3</ecNumber>
    </recommendedName>
</protein>
<dbReference type="Pfam" id="PF20932">
    <property type="entry name" value="Dicer_dsRBD"/>
    <property type="match status" value="1"/>
</dbReference>
<dbReference type="EMBL" id="VCGU01000007">
    <property type="protein sequence ID" value="TRY73759.1"/>
    <property type="molecule type" value="Genomic_DNA"/>
</dbReference>
<dbReference type="Gene3D" id="3.30.160.20">
    <property type="match status" value="1"/>
</dbReference>